<dbReference type="Pfam" id="PF24681">
    <property type="entry name" value="Kelch_KLHDC2_KLHL20_DRC7"/>
    <property type="match status" value="1"/>
</dbReference>
<feature type="chain" id="PRO_5003011090" evidence="3">
    <location>
        <begin position="19"/>
        <end position="430"/>
    </location>
</feature>
<evidence type="ECO:0000256" key="3">
    <source>
        <dbReference type="SAM" id="SignalP"/>
    </source>
</evidence>
<gene>
    <name evidence="4" type="ordered locus">Rmar_0506</name>
</gene>
<dbReference type="SMART" id="SM00612">
    <property type="entry name" value="Kelch"/>
    <property type="match status" value="5"/>
</dbReference>
<evidence type="ECO:0000313" key="5">
    <source>
        <dbReference type="Proteomes" id="UP000002221"/>
    </source>
</evidence>
<dbReference type="InterPro" id="IPR051746">
    <property type="entry name" value="Kelch_domain_containing_8"/>
</dbReference>
<feature type="signal peptide" evidence="3">
    <location>
        <begin position="1"/>
        <end position="18"/>
    </location>
</feature>
<name>D0MEV8_RHOM4</name>
<dbReference type="eggNOG" id="COG3055">
    <property type="taxonomic scope" value="Bacteria"/>
</dbReference>
<dbReference type="AlphaFoldDB" id="D0MEV8"/>
<dbReference type="KEGG" id="rmr:Rmar_0506"/>
<keyword evidence="1" id="KW-0880">Kelch repeat</keyword>
<accession>D0MEV8</accession>
<dbReference type="InterPro" id="IPR015915">
    <property type="entry name" value="Kelch-typ_b-propeller"/>
</dbReference>
<reference evidence="4 5" key="1">
    <citation type="journal article" date="2009" name="Stand. Genomic Sci.">
        <title>Complete genome sequence of Rhodothermus marinus type strain (R-10).</title>
        <authorList>
            <person name="Nolan M."/>
            <person name="Tindall B.J."/>
            <person name="Pomrenke H."/>
            <person name="Lapidus A."/>
            <person name="Copeland A."/>
            <person name="Glavina Del Rio T."/>
            <person name="Lucas S."/>
            <person name="Chen F."/>
            <person name="Tice H."/>
            <person name="Cheng J.F."/>
            <person name="Saunders E."/>
            <person name="Han C."/>
            <person name="Bruce D."/>
            <person name="Goodwin L."/>
            <person name="Chain P."/>
            <person name="Pitluck S."/>
            <person name="Ovchinikova G."/>
            <person name="Pati A."/>
            <person name="Ivanova N."/>
            <person name="Mavromatis K."/>
            <person name="Chen A."/>
            <person name="Palaniappan K."/>
            <person name="Land M."/>
            <person name="Hauser L."/>
            <person name="Chang Y.J."/>
            <person name="Jeffries C.D."/>
            <person name="Brettin T."/>
            <person name="Goker M."/>
            <person name="Bristow J."/>
            <person name="Eisen J.A."/>
            <person name="Markowitz V."/>
            <person name="Hugenholtz P."/>
            <person name="Kyrpides N.C."/>
            <person name="Klenk H.P."/>
            <person name="Detter J.C."/>
        </authorList>
    </citation>
    <scope>NUCLEOTIDE SEQUENCE [LARGE SCALE GENOMIC DNA]</scope>
    <source>
        <strain evidence="5">ATCC 43812 / DSM 4252 / R-10</strain>
    </source>
</reference>
<sequence length="430" mass="47051">MRILAFCSLLLIALPLRAQVWHELPPMPTPRYAAAAAELNGYLYVIGGIGENDALLTTVEVYDPVQGVWIHEVPQLDEPRAYATAVVLENHLYLIGGLEGDTLANAEATDDVLVFDPEGGWKEVASLEEERYGLAAVVFKGQIYAIGGLSREAQFFNDRLNRQPAPLSTIEVYDPQQDRWETVARLPQAVAFAAAALLGEDVYVIGGLSSNIPVTLIQRYRPATNEVIPLTTALPQEWWAGTALTYRDRILLLGGLGGARGTPLANVYALTFTSGRLEFRDLPGLQQARFSFAAASYNDTVFVFGGLDQPEGHPLDSAEAASASILTPRESPELPADFDLAPPTPHPFREQVTFTLSVSARRSDAPVQLVVYDLLGRPIARLLDRPLPPGRHVLSWNGTDAVGHPVPAGVYLVRLTQGPYHREHLLIRIR</sequence>
<evidence type="ECO:0000256" key="1">
    <source>
        <dbReference type="ARBA" id="ARBA00022441"/>
    </source>
</evidence>
<proteinExistence type="predicted"/>
<dbReference type="PANTHER" id="PTHR46260:SF3">
    <property type="entry name" value="RING-TYPE DOMAIN-CONTAINING PROTEIN"/>
    <property type="match status" value="1"/>
</dbReference>
<evidence type="ECO:0000256" key="2">
    <source>
        <dbReference type="ARBA" id="ARBA00022737"/>
    </source>
</evidence>
<dbReference type="PANTHER" id="PTHR46260">
    <property type="entry name" value="RING-TYPE DOMAIN-CONTAINING PROTEIN"/>
    <property type="match status" value="1"/>
</dbReference>
<dbReference type="RefSeq" id="WP_012843020.1">
    <property type="nucleotide sequence ID" value="NC_013501.1"/>
</dbReference>
<dbReference type="Gene3D" id="2.120.10.80">
    <property type="entry name" value="Kelch-type beta propeller"/>
    <property type="match status" value="2"/>
</dbReference>
<dbReference type="OrthoDB" id="996574at2"/>
<organism evidence="4 5">
    <name type="scientific">Rhodothermus marinus (strain ATCC 43812 / DSM 4252 / R-10)</name>
    <name type="common">Rhodothermus obamensis</name>
    <dbReference type="NCBI Taxonomy" id="518766"/>
    <lineage>
        <taxon>Bacteria</taxon>
        <taxon>Pseudomonadati</taxon>
        <taxon>Rhodothermota</taxon>
        <taxon>Rhodothermia</taxon>
        <taxon>Rhodothermales</taxon>
        <taxon>Rhodothermaceae</taxon>
        <taxon>Rhodothermus</taxon>
    </lineage>
</organism>
<keyword evidence="2" id="KW-0677">Repeat</keyword>
<protein>
    <submittedName>
        <fullName evidence="4">Kelch repeat-containing protein</fullName>
    </submittedName>
</protein>
<dbReference type="HOGENOM" id="CLU_637571_0_0_10"/>
<dbReference type="EMBL" id="CP001807">
    <property type="protein sequence ID" value="ACY47408.1"/>
    <property type="molecule type" value="Genomic_DNA"/>
</dbReference>
<keyword evidence="3" id="KW-0732">Signal</keyword>
<dbReference type="Gene3D" id="2.60.40.4070">
    <property type="match status" value="1"/>
</dbReference>
<dbReference type="InterPro" id="IPR006652">
    <property type="entry name" value="Kelch_1"/>
</dbReference>
<evidence type="ECO:0000313" key="4">
    <source>
        <dbReference type="EMBL" id="ACY47408.1"/>
    </source>
</evidence>
<keyword evidence="5" id="KW-1185">Reference proteome</keyword>
<dbReference type="Proteomes" id="UP000002221">
    <property type="component" value="Chromosome"/>
</dbReference>
<dbReference type="SUPFAM" id="SSF117281">
    <property type="entry name" value="Kelch motif"/>
    <property type="match status" value="1"/>
</dbReference>
<dbReference type="STRING" id="518766.Rmar_0506"/>